<dbReference type="InterPro" id="IPR052350">
    <property type="entry name" value="Metallo-dep_Lactonases"/>
</dbReference>
<gene>
    <name evidence="3" type="ORF">SNEC2469_LOCUS79</name>
</gene>
<dbReference type="SUPFAM" id="SSF51556">
    <property type="entry name" value="Metallo-dependent hydrolases"/>
    <property type="match status" value="1"/>
</dbReference>
<comment type="similarity">
    <text evidence="1">Belongs to the metallo-dependent hydrolases superfamily.</text>
</comment>
<dbReference type="Proteomes" id="UP000601435">
    <property type="component" value="Unassembled WGS sequence"/>
</dbReference>
<reference evidence="3" key="1">
    <citation type="submission" date="2021-02" db="EMBL/GenBank/DDBJ databases">
        <authorList>
            <person name="Dougan E. K."/>
            <person name="Rhodes N."/>
            <person name="Thang M."/>
            <person name="Chan C."/>
        </authorList>
    </citation>
    <scope>NUCLEOTIDE SEQUENCE</scope>
</reference>
<dbReference type="SUPFAM" id="SSF52833">
    <property type="entry name" value="Thioredoxin-like"/>
    <property type="match status" value="1"/>
</dbReference>
<dbReference type="Pfam" id="PF04909">
    <property type="entry name" value="Amidohydro_2"/>
    <property type="match status" value="1"/>
</dbReference>
<evidence type="ECO:0000313" key="3">
    <source>
        <dbReference type="EMBL" id="CAE7149104.1"/>
    </source>
</evidence>
<organism evidence="3 4">
    <name type="scientific">Symbiodinium necroappetens</name>
    <dbReference type="NCBI Taxonomy" id="1628268"/>
    <lineage>
        <taxon>Eukaryota</taxon>
        <taxon>Sar</taxon>
        <taxon>Alveolata</taxon>
        <taxon>Dinophyceae</taxon>
        <taxon>Suessiales</taxon>
        <taxon>Symbiodiniaceae</taxon>
        <taxon>Symbiodinium</taxon>
    </lineage>
</organism>
<dbReference type="Gene3D" id="3.40.30.10">
    <property type="entry name" value="Glutaredoxin"/>
    <property type="match status" value="1"/>
</dbReference>
<dbReference type="InterPro" id="IPR006680">
    <property type="entry name" value="Amidohydro-rel"/>
</dbReference>
<dbReference type="OrthoDB" id="10285659at2759"/>
<dbReference type="EMBL" id="CAJNJA010000001">
    <property type="protein sequence ID" value="CAE7149104.1"/>
    <property type="molecule type" value="Genomic_DNA"/>
</dbReference>
<dbReference type="PANTHER" id="PTHR43569">
    <property type="entry name" value="AMIDOHYDROLASE"/>
    <property type="match status" value="1"/>
</dbReference>
<dbReference type="AlphaFoldDB" id="A0A812INS8"/>
<protein>
    <recommendedName>
        <fullName evidence="2">Amidohydrolase-related domain-containing protein</fullName>
    </recommendedName>
</protein>
<dbReference type="InterPro" id="IPR036249">
    <property type="entry name" value="Thioredoxin-like_sf"/>
</dbReference>
<dbReference type="Gene3D" id="3.20.20.140">
    <property type="entry name" value="Metal-dependent hydrolases"/>
    <property type="match status" value="1"/>
</dbReference>
<name>A0A812INS8_9DINO</name>
<proteinExistence type="inferred from homology"/>
<sequence length="535" mass="58380">MPPAIMAHPDLRNPYKKVGIGPEKGATVLVRDKVVVLERIQPGAGLWVLPEDLTQINGFVLKPEGACLDELCIPLKQDTDLLKTVDGQQWVNATAFADLMEQAYVVDEDARVWSFGEMPATRQSMFANAQVPEFEIPDRQGNVVSCQLDVSVWQSIYEELNDPDFVIISAAQDTGGEAVAGPIFDAAKASYIQIVDVNHAISSAFNFVNVPSAAWVDETGRIVRVDEGTYAKTHPFGGTDAYAPALKDWVRNGAASQYVQAAATVTENIRKRTPEQEQAEDLTLSAEGSAGESFMKFRTEFTQENILEPDIAIVDPHHHLWLRNGYTYLLPELAADMSSGHNIVASVFAECHSMYRQGGPLEERSLGETEFVRGQAAMSASGEFGSARACDVMFGNVDVMLGAQVEPLLEKHVDVSGGRFRGIRISSGWHSDDAIHNVSPVAQLLLSPQVSAVAKVLTRMDMTLDCWVYHTQLTEVAALADEHPDLTIVLNHVGSPILGGPYQGKTDEVFDARPQSAAWIYGSGGCLATLDRFLY</sequence>
<evidence type="ECO:0000313" key="4">
    <source>
        <dbReference type="Proteomes" id="UP000601435"/>
    </source>
</evidence>
<evidence type="ECO:0000259" key="2">
    <source>
        <dbReference type="Pfam" id="PF04909"/>
    </source>
</evidence>
<evidence type="ECO:0000256" key="1">
    <source>
        <dbReference type="ARBA" id="ARBA00038310"/>
    </source>
</evidence>
<dbReference type="PANTHER" id="PTHR43569:SF1">
    <property type="entry name" value="BLL3371 PROTEIN"/>
    <property type="match status" value="1"/>
</dbReference>
<keyword evidence="4" id="KW-1185">Reference proteome</keyword>
<dbReference type="InterPro" id="IPR032466">
    <property type="entry name" value="Metal_Hydrolase"/>
</dbReference>
<feature type="domain" description="Amidohydrolase-related" evidence="2">
    <location>
        <begin position="314"/>
        <end position="498"/>
    </location>
</feature>
<accession>A0A812INS8</accession>
<comment type="caution">
    <text evidence="3">The sequence shown here is derived from an EMBL/GenBank/DDBJ whole genome shotgun (WGS) entry which is preliminary data.</text>
</comment>
<dbReference type="GO" id="GO:0016787">
    <property type="term" value="F:hydrolase activity"/>
    <property type="evidence" value="ECO:0007669"/>
    <property type="project" value="InterPro"/>
</dbReference>